<dbReference type="Pfam" id="PF25298">
    <property type="entry name" value="Baculo_FP_2nd"/>
    <property type="match status" value="1"/>
</dbReference>
<evidence type="ECO:0000256" key="2">
    <source>
        <dbReference type="SAM" id="MobiDB-lite"/>
    </source>
</evidence>
<keyword evidence="5" id="KW-1185">Reference proteome</keyword>
<dbReference type="Proteomes" id="UP000823941">
    <property type="component" value="Chromosome 22"/>
</dbReference>
<feature type="compositionally biased region" description="Low complexity" evidence="2">
    <location>
        <begin position="26"/>
        <end position="37"/>
    </location>
</feature>
<gene>
    <name evidence="4" type="ORF">JYU34_017034</name>
</gene>
<evidence type="ECO:0000256" key="1">
    <source>
        <dbReference type="SAM" id="Coils"/>
    </source>
</evidence>
<organism evidence="4 5">
    <name type="scientific">Plutella xylostella</name>
    <name type="common">Diamondback moth</name>
    <name type="synonym">Plutella maculipennis</name>
    <dbReference type="NCBI Taxonomy" id="51655"/>
    <lineage>
        <taxon>Eukaryota</taxon>
        <taxon>Metazoa</taxon>
        <taxon>Ecdysozoa</taxon>
        <taxon>Arthropoda</taxon>
        <taxon>Hexapoda</taxon>
        <taxon>Insecta</taxon>
        <taxon>Pterygota</taxon>
        <taxon>Neoptera</taxon>
        <taxon>Endopterygota</taxon>
        <taxon>Lepidoptera</taxon>
        <taxon>Glossata</taxon>
        <taxon>Ditrysia</taxon>
        <taxon>Yponomeutoidea</taxon>
        <taxon>Plutellidae</taxon>
        <taxon>Plutella</taxon>
    </lineage>
</organism>
<dbReference type="InterPro" id="IPR057251">
    <property type="entry name" value="FP_C"/>
</dbReference>
<accession>A0ABQ7Q435</accession>
<protein>
    <recommendedName>
        <fullName evidence="3">FP protein C-terminal domain-containing protein</fullName>
    </recommendedName>
</protein>
<reference evidence="4 5" key="1">
    <citation type="submission" date="2021-06" db="EMBL/GenBank/DDBJ databases">
        <title>A haploid diamondback moth (Plutella xylostella L.) genome assembly resolves 31 chromosomes and identifies a diamide resistance mutation.</title>
        <authorList>
            <person name="Ward C.M."/>
            <person name="Perry K.D."/>
            <person name="Baker G."/>
            <person name="Powis K."/>
            <person name="Heckel D.G."/>
            <person name="Baxter S.W."/>
        </authorList>
    </citation>
    <scope>NUCLEOTIDE SEQUENCE [LARGE SCALE GENOMIC DNA]</scope>
    <source>
        <strain evidence="4 5">LV</strain>
        <tissue evidence="4">Single pupa</tissue>
    </source>
</reference>
<sequence>MPINHSPTRELTPKPIQKVSNLQHCSSEPSLSDSPTSNMAPASRIKRKRSESEGIDAFMNEMRTLFKELKNSQSEKIDKLVTAVEEIKSQNLEIRASMEFISLKYDEFKLQIEKLEHDHTKTLEYVQTLEEKIESQERAQRSTCVEIRNIPVGKPENKEILIKTVAEIGRQINVQIDSKEIKDIFRTKNKDPRKSTVILDLTTVLTKEKVIQMFKKYNKERPRLSTEDLKLPGPCQPIFISENLSARMKRIFFLARDFAKMNGFKFCWTSSGKVFLRKTEGDGPVLIRCENDLTRLRSNLV</sequence>
<evidence type="ECO:0000313" key="4">
    <source>
        <dbReference type="EMBL" id="KAG7299997.1"/>
    </source>
</evidence>
<feature type="region of interest" description="Disordered" evidence="2">
    <location>
        <begin position="1"/>
        <end position="52"/>
    </location>
</feature>
<dbReference type="EMBL" id="JAHIBW010000022">
    <property type="protein sequence ID" value="KAG7299997.1"/>
    <property type="molecule type" value="Genomic_DNA"/>
</dbReference>
<keyword evidence="1" id="KW-0175">Coiled coil</keyword>
<name>A0ABQ7Q435_PLUXY</name>
<evidence type="ECO:0000259" key="3">
    <source>
        <dbReference type="Pfam" id="PF25298"/>
    </source>
</evidence>
<comment type="caution">
    <text evidence="4">The sequence shown here is derived from an EMBL/GenBank/DDBJ whole genome shotgun (WGS) entry which is preliminary data.</text>
</comment>
<feature type="coiled-coil region" evidence="1">
    <location>
        <begin position="55"/>
        <end position="132"/>
    </location>
</feature>
<proteinExistence type="predicted"/>
<evidence type="ECO:0000313" key="5">
    <source>
        <dbReference type="Proteomes" id="UP000823941"/>
    </source>
</evidence>
<feature type="domain" description="FP protein C-terminal" evidence="3">
    <location>
        <begin position="247"/>
        <end position="296"/>
    </location>
</feature>